<name>A0A5F9CYF8_RABIT</name>
<keyword evidence="3" id="KW-1185">Reference proteome</keyword>
<evidence type="ECO:0000313" key="3">
    <source>
        <dbReference type="Proteomes" id="UP000001811"/>
    </source>
</evidence>
<reference evidence="2 3" key="1">
    <citation type="journal article" date="2011" name="Nature">
        <title>A high-resolution map of human evolutionary constraint using 29 mammals.</title>
        <authorList>
            <person name="Lindblad-Toh K."/>
            <person name="Garber M."/>
            <person name="Zuk O."/>
            <person name="Lin M.F."/>
            <person name="Parker B.J."/>
            <person name="Washietl S."/>
            <person name="Kheradpour P."/>
            <person name="Ernst J."/>
            <person name="Jordan G."/>
            <person name="Mauceli E."/>
            <person name="Ward L.D."/>
            <person name="Lowe C.B."/>
            <person name="Holloway A.K."/>
            <person name="Clamp M."/>
            <person name="Gnerre S."/>
            <person name="Alfoldi J."/>
            <person name="Beal K."/>
            <person name="Chang J."/>
            <person name="Clawson H."/>
            <person name="Cuff J."/>
            <person name="Di Palma F."/>
            <person name="Fitzgerald S."/>
            <person name="Flicek P."/>
            <person name="Guttman M."/>
            <person name="Hubisz M.J."/>
            <person name="Jaffe D.B."/>
            <person name="Jungreis I."/>
            <person name="Kent W.J."/>
            <person name="Kostka D."/>
            <person name="Lara M."/>
            <person name="Martins A.L."/>
            <person name="Massingham T."/>
            <person name="Moltke I."/>
            <person name="Raney B.J."/>
            <person name="Rasmussen M.D."/>
            <person name="Robinson J."/>
            <person name="Stark A."/>
            <person name="Vilella A.J."/>
            <person name="Wen J."/>
            <person name="Xie X."/>
            <person name="Zody M.C."/>
            <person name="Baldwin J."/>
            <person name="Bloom T."/>
            <person name="Chin C.W."/>
            <person name="Heiman D."/>
            <person name="Nicol R."/>
            <person name="Nusbaum C."/>
            <person name="Young S."/>
            <person name="Wilkinson J."/>
            <person name="Worley K.C."/>
            <person name="Kovar C.L."/>
            <person name="Muzny D.M."/>
            <person name="Gibbs R.A."/>
            <person name="Cree A."/>
            <person name="Dihn H.H."/>
            <person name="Fowler G."/>
            <person name="Jhangiani S."/>
            <person name="Joshi V."/>
            <person name="Lee S."/>
            <person name="Lewis L.R."/>
            <person name="Nazareth L.V."/>
            <person name="Okwuonu G."/>
            <person name="Santibanez J."/>
            <person name="Warren W.C."/>
            <person name="Mardis E.R."/>
            <person name="Weinstock G.M."/>
            <person name="Wilson R.K."/>
            <person name="Delehaunty K."/>
            <person name="Dooling D."/>
            <person name="Fronik C."/>
            <person name="Fulton L."/>
            <person name="Fulton B."/>
            <person name="Graves T."/>
            <person name="Minx P."/>
            <person name="Sodergren E."/>
            <person name="Birney E."/>
            <person name="Margulies E.H."/>
            <person name="Herrero J."/>
            <person name="Green E.D."/>
            <person name="Haussler D."/>
            <person name="Siepel A."/>
            <person name="Goldman N."/>
            <person name="Pollard K.S."/>
            <person name="Pedersen J.S."/>
            <person name="Lander E.S."/>
            <person name="Kellis M."/>
        </authorList>
    </citation>
    <scope>NUCLEOTIDE SEQUENCE [LARGE SCALE GENOMIC DNA]</scope>
    <source>
        <strain evidence="3">Thorbecke</strain>
    </source>
</reference>
<dbReference type="InParanoid" id="A0A5F9CYF8"/>
<keyword evidence="1" id="KW-0472">Membrane</keyword>
<reference evidence="2" key="3">
    <citation type="submission" date="2025-09" db="UniProtKB">
        <authorList>
            <consortium name="Ensembl"/>
        </authorList>
    </citation>
    <scope>IDENTIFICATION</scope>
    <source>
        <strain evidence="2">Thorbecke</strain>
    </source>
</reference>
<keyword evidence="1" id="KW-1133">Transmembrane helix</keyword>
<keyword evidence="1" id="KW-0812">Transmembrane</keyword>
<sequence>LHGLFSGSRIYPQFCICYPSPAKQSFGFFFVVVGYGVPLSVAYRLLTNRLPIKTPGHSLSDWFLCILHIQCIMKAFLGFRRRGTERLRLGEEPF</sequence>
<reference evidence="2" key="2">
    <citation type="submission" date="2025-08" db="UniProtKB">
        <authorList>
            <consortium name="Ensembl"/>
        </authorList>
    </citation>
    <scope>IDENTIFICATION</scope>
    <source>
        <strain evidence="2">Thorbecke</strain>
    </source>
</reference>
<evidence type="ECO:0000256" key="1">
    <source>
        <dbReference type="SAM" id="Phobius"/>
    </source>
</evidence>
<proteinExistence type="predicted"/>
<dbReference type="AlphaFoldDB" id="A0A5F9CYF8"/>
<dbReference type="Proteomes" id="UP000001811">
    <property type="component" value="Unplaced"/>
</dbReference>
<feature type="transmembrane region" description="Helical" evidence="1">
    <location>
        <begin position="26"/>
        <end position="47"/>
    </location>
</feature>
<evidence type="ECO:0000313" key="2">
    <source>
        <dbReference type="Ensembl" id="ENSOCUP00000038528.1"/>
    </source>
</evidence>
<dbReference type="Bgee" id="ENSOCUG00000036292">
    <property type="expression patterns" value="Expressed in upper lobe of left lung and 5 other cell types or tissues"/>
</dbReference>
<dbReference type="Ensembl" id="ENSOCUT00000054651.1">
    <property type="protein sequence ID" value="ENSOCUP00000038528.1"/>
    <property type="gene ID" value="ENSOCUG00000036292.1"/>
</dbReference>
<feature type="transmembrane region" description="Helical" evidence="1">
    <location>
        <begin position="59"/>
        <end position="79"/>
    </location>
</feature>
<protein>
    <submittedName>
        <fullName evidence="2">Uncharacterized protein</fullName>
    </submittedName>
</protein>
<accession>A0A5F9CYF8</accession>
<organism evidence="2 3">
    <name type="scientific">Oryctolagus cuniculus</name>
    <name type="common">Rabbit</name>
    <dbReference type="NCBI Taxonomy" id="9986"/>
    <lineage>
        <taxon>Eukaryota</taxon>
        <taxon>Metazoa</taxon>
        <taxon>Chordata</taxon>
        <taxon>Craniata</taxon>
        <taxon>Vertebrata</taxon>
        <taxon>Euteleostomi</taxon>
        <taxon>Mammalia</taxon>
        <taxon>Eutheria</taxon>
        <taxon>Euarchontoglires</taxon>
        <taxon>Glires</taxon>
        <taxon>Lagomorpha</taxon>
        <taxon>Leporidae</taxon>
        <taxon>Oryctolagus</taxon>
    </lineage>
</organism>